<comment type="caution">
    <text evidence="1">The sequence shown here is derived from an EMBL/GenBank/DDBJ whole genome shotgun (WGS) entry which is preliminary data.</text>
</comment>
<dbReference type="InterPro" id="IPR036237">
    <property type="entry name" value="Xyl_isomerase-like_sf"/>
</dbReference>
<dbReference type="AlphaFoldDB" id="H0E7R4"/>
<dbReference type="RefSeq" id="WP_007576384.1">
    <property type="nucleotide sequence ID" value="NZ_AGUD01000228.1"/>
</dbReference>
<protein>
    <recommendedName>
        <fullName evidence="3">Xylose isomerase-like TIM barrel domain-containing protein</fullName>
    </recommendedName>
</protein>
<gene>
    <name evidence="1" type="ORF">PAI11_28680</name>
</gene>
<organism evidence="1 2">
    <name type="scientific">Patulibacter medicamentivorans</name>
    <dbReference type="NCBI Taxonomy" id="1097667"/>
    <lineage>
        <taxon>Bacteria</taxon>
        <taxon>Bacillati</taxon>
        <taxon>Actinomycetota</taxon>
        <taxon>Thermoleophilia</taxon>
        <taxon>Solirubrobacterales</taxon>
        <taxon>Patulibacteraceae</taxon>
        <taxon>Patulibacter</taxon>
    </lineage>
</organism>
<proteinExistence type="predicted"/>
<accession>H0E7R4</accession>
<dbReference type="Proteomes" id="UP000005143">
    <property type="component" value="Unassembled WGS sequence"/>
</dbReference>
<reference evidence="1 2" key="1">
    <citation type="journal article" date="2013" name="Biodegradation">
        <title>Quantitative proteomic analysis of ibuprofen-degrading Patulibacter sp. strain I11.</title>
        <authorList>
            <person name="Almeida B."/>
            <person name="Kjeldal H."/>
            <person name="Lolas I."/>
            <person name="Knudsen A.D."/>
            <person name="Carvalho G."/>
            <person name="Nielsen K.L."/>
            <person name="Barreto Crespo M.T."/>
            <person name="Stensballe A."/>
            <person name="Nielsen J.L."/>
        </authorList>
    </citation>
    <scope>NUCLEOTIDE SEQUENCE [LARGE SCALE GENOMIC DNA]</scope>
    <source>
        <strain evidence="1 2">I11</strain>
    </source>
</reference>
<evidence type="ECO:0008006" key="3">
    <source>
        <dbReference type="Google" id="ProtNLM"/>
    </source>
</evidence>
<evidence type="ECO:0000313" key="2">
    <source>
        <dbReference type="Proteomes" id="UP000005143"/>
    </source>
</evidence>
<dbReference type="Gene3D" id="3.20.20.150">
    <property type="entry name" value="Divalent-metal-dependent TIM barrel enzymes"/>
    <property type="match status" value="1"/>
</dbReference>
<dbReference type="OrthoDB" id="279596at2"/>
<sequence>MVSSAIADARVGGLISAHHPLGTSTGHLTELRGHWDMLVTRALEVSTLAVELAALSEPEFLGLCAWLASSGRELPFRFLSIHAPTKHRELPEAELVERLLALPPTVDAVVVHPDSIEQPHRYAPLGSTLVLENMDSRKPTGRTSAELEPLFAALPDAGFCLDVPHAQSIDPTLDGAHQLLDAFGERLRHVHLSSLDEDCHHVPLRPADEEAFTPVLQRCLDVPWILEAPLPAR</sequence>
<name>H0E7R4_9ACTN</name>
<keyword evidence="2" id="KW-1185">Reference proteome</keyword>
<dbReference type="SUPFAM" id="SSF51658">
    <property type="entry name" value="Xylose isomerase-like"/>
    <property type="match status" value="1"/>
</dbReference>
<evidence type="ECO:0000313" key="1">
    <source>
        <dbReference type="EMBL" id="EHN10275.1"/>
    </source>
</evidence>
<dbReference type="EMBL" id="AGUD01000228">
    <property type="protein sequence ID" value="EHN10275.1"/>
    <property type="molecule type" value="Genomic_DNA"/>
</dbReference>